<dbReference type="InterPro" id="IPR022409">
    <property type="entry name" value="PKD/Chitinase_dom"/>
</dbReference>
<gene>
    <name evidence="2" type="ORF">SAMN05660236_1838</name>
</gene>
<dbReference type="Proteomes" id="UP000190961">
    <property type="component" value="Unassembled WGS sequence"/>
</dbReference>
<dbReference type="SUPFAM" id="SSF49299">
    <property type="entry name" value="PKD domain"/>
    <property type="match status" value="3"/>
</dbReference>
<dbReference type="RefSeq" id="WP_079686352.1">
    <property type="nucleotide sequence ID" value="NZ_FUZU01000001.1"/>
</dbReference>
<organism evidence="2 3">
    <name type="scientific">Ohtaekwangia koreensis</name>
    <dbReference type="NCBI Taxonomy" id="688867"/>
    <lineage>
        <taxon>Bacteria</taxon>
        <taxon>Pseudomonadati</taxon>
        <taxon>Bacteroidota</taxon>
        <taxon>Cytophagia</taxon>
        <taxon>Cytophagales</taxon>
        <taxon>Fulvivirgaceae</taxon>
        <taxon>Ohtaekwangia</taxon>
    </lineage>
</organism>
<dbReference type="InterPro" id="IPR013783">
    <property type="entry name" value="Ig-like_fold"/>
</dbReference>
<dbReference type="SMART" id="SM00089">
    <property type="entry name" value="PKD"/>
    <property type="match status" value="3"/>
</dbReference>
<name>A0A1T5K5F3_9BACT</name>
<proteinExistence type="predicted"/>
<sequence length="447" mass="49040">MKFNATLLVSLILSVVMVSCYKEEEVPVIMDFEYIQPESYTVPVDLALVNRTSGADFYRWTFEGASPATSDDKNPGTISYDKAGTYTIKLEAWNDTQRDTKEITFTLDSAVNLAFDVAVQVNDFVPATVKITNQTRGASSYEWTFEGGTPATSTLANPPDVVFDSPGEHAIQLRVGNGREFFSSSKTIVLKPAMAIDFSIIPSFEDEDYEAPLTASLQNATISTLRSAWSATGGVINNTTAENTTIYFENPGTYTVTLQTENDKDVQTTQRTITVKPNTNLYVMEDVKLAISAGHVASGSFYSTKLRQVLKREDVNADNGSLIDIVFFGINSSFSYSRFISPDSAAKYAFPPIPGASHTAFINTLESSAISFSASQFDAMTNDTPLQPLDIKNNDSKISFFNSTVVPRIVLFETSDGRKGAIKVKSFVVDGSQSYILLDIKVQKLKR</sequence>
<protein>
    <submittedName>
        <fullName evidence="2">PKD repeat-containing protein</fullName>
    </submittedName>
</protein>
<dbReference type="CDD" id="cd00146">
    <property type="entry name" value="PKD"/>
    <property type="match status" value="1"/>
</dbReference>
<dbReference type="EMBL" id="FUZU01000001">
    <property type="protein sequence ID" value="SKC58853.1"/>
    <property type="molecule type" value="Genomic_DNA"/>
</dbReference>
<evidence type="ECO:0000259" key="1">
    <source>
        <dbReference type="SMART" id="SM00089"/>
    </source>
</evidence>
<evidence type="ECO:0000313" key="3">
    <source>
        <dbReference type="Proteomes" id="UP000190961"/>
    </source>
</evidence>
<feature type="domain" description="PKD/Chitinase" evidence="1">
    <location>
        <begin position="29"/>
        <end position="110"/>
    </location>
</feature>
<dbReference type="Gene3D" id="2.60.40.10">
    <property type="entry name" value="Immunoglobulins"/>
    <property type="match status" value="3"/>
</dbReference>
<keyword evidence="3" id="KW-1185">Reference proteome</keyword>
<evidence type="ECO:0000313" key="2">
    <source>
        <dbReference type="EMBL" id="SKC58853.1"/>
    </source>
</evidence>
<reference evidence="2 3" key="1">
    <citation type="submission" date="2017-02" db="EMBL/GenBank/DDBJ databases">
        <authorList>
            <person name="Peterson S.W."/>
        </authorList>
    </citation>
    <scope>NUCLEOTIDE SEQUENCE [LARGE SCALE GENOMIC DNA]</scope>
    <source>
        <strain evidence="2 3">DSM 25262</strain>
    </source>
</reference>
<feature type="domain" description="PKD/Chitinase" evidence="1">
    <location>
        <begin position="201"/>
        <end position="278"/>
    </location>
</feature>
<dbReference type="InterPro" id="IPR035986">
    <property type="entry name" value="PKD_dom_sf"/>
</dbReference>
<dbReference type="STRING" id="688867.SAMN05660236_1838"/>
<accession>A0A1T5K5F3</accession>
<dbReference type="PROSITE" id="PS51257">
    <property type="entry name" value="PROKAR_LIPOPROTEIN"/>
    <property type="match status" value="1"/>
</dbReference>
<dbReference type="OrthoDB" id="622252at2"/>
<feature type="domain" description="PKD/Chitinase" evidence="1">
    <location>
        <begin position="116"/>
        <end position="193"/>
    </location>
</feature>
<dbReference type="AlphaFoldDB" id="A0A1T5K5F3"/>